<reference evidence="1" key="1">
    <citation type="submission" date="2021-06" db="EMBL/GenBank/DDBJ databases">
        <authorList>
            <person name="Kallberg Y."/>
            <person name="Tangrot J."/>
            <person name="Rosling A."/>
        </authorList>
    </citation>
    <scope>NUCLEOTIDE SEQUENCE</scope>
    <source>
        <strain evidence="1">28 12/20/2015</strain>
    </source>
</reference>
<accession>A0ACA9MIX9</accession>
<proteinExistence type="predicted"/>
<protein>
    <submittedName>
        <fullName evidence="1">1891_t:CDS:1</fullName>
    </submittedName>
</protein>
<evidence type="ECO:0000313" key="2">
    <source>
        <dbReference type="Proteomes" id="UP000789366"/>
    </source>
</evidence>
<feature type="non-terminal residue" evidence="1">
    <location>
        <position position="1"/>
    </location>
</feature>
<evidence type="ECO:0000313" key="1">
    <source>
        <dbReference type="EMBL" id="CAG8594553.1"/>
    </source>
</evidence>
<comment type="caution">
    <text evidence="1">The sequence shown here is derived from an EMBL/GenBank/DDBJ whole genome shotgun (WGS) entry which is preliminary data.</text>
</comment>
<name>A0ACA9MIX9_9GLOM</name>
<sequence length="260" mass="29855">NTVSALLGFLLALHATHTFERYFEGRKTFQETCGLIRTAFRITWTNMDRVSDKEKVVFMKLWLAFIVATINSLRSESGFNLKKIEEIEGLLPEDFDLQKVEINSSPEINPYMDLPLKILAYLNLYYSKKFSEKEFDGISFGRISEALNDLTRFLGNMHTISNAPIPYPYQIHMKQSLNIYICFLSLALVESMGWTMIPIVAIIAFILFGLETLGNEIANPFGEDKSDLPLEKFCKDLEDEMNYYIKNIPTNINNINLSDS</sequence>
<gene>
    <name evidence="1" type="ORF">SPELUC_LOCUS6880</name>
</gene>
<dbReference type="Proteomes" id="UP000789366">
    <property type="component" value="Unassembled WGS sequence"/>
</dbReference>
<dbReference type="EMBL" id="CAJVPW010008525">
    <property type="protein sequence ID" value="CAG8594553.1"/>
    <property type="molecule type" value="Genomic_DNA"/>
</dbReference>
<organism evidence="1 2">
    <name type="scientific">Cetraspora pellucida</name>
    <dbReference type="NCBI Taxonomy" id="1433469"/>
    <lineage>
        <taxon>Eukaryota</taxon>
        <taxon>Fungi</taxon>
        <taxon>Fungi incertae sedis</taxon>
        <taxon>Mucoromycota</taxon>
        <taxon>Glomeromycotina</taxon>
        <taxon>Glomeromycetes</taxon>
        <taxon>Diversisporales</taxon>
        <taxon>Gigasporaceae</taxon>
        <taxon>Cetraspora</taxon>
    </lineage>
</organism>
<keyword evidence="2" id="KW-1185">Reference proteome</keyword>
<feature type="non-terminal residue" evidence="1">
    <location>
        <position position="260"/>
    </location>
</feature>